<dbReference type="PANTHER" id="PTHR37540">
    <property type="entry name" value="TRANSCRIPTION FACTOR (ACR-2), PUTATIVE-RELATED-RELATED"/>
    <property type="match status" value="1"/>
</dbReference>
<feature type="compositionally biased region" description="Polar residues" evidence="1">
    <location>
        <begin position="54"/>
        <end position="74"/>
    </location>
</feature>
<organism evidence="2 3">
    <name type="scientific">Hortaea werneckii</name>
    <name type="common">Black yeast</name>
    <name type="synonym">Cladosporium werneckii</name>
    <dbReference type="NCBI Taxonomy" id="91943"/>
    <lineage>
        <taxon>Eukaryota</taxon>
        <taxon>Fungi</taxon>
        <taxon>Dikarya</taxon>
        <taxon>Ascomycota</taxon>
        <taxon>Pezizomycotina</taxon>
        <taxon>Dothideomycetes</taxon>
        <taxon>Dothideomycetidae</taxon>
        <taxon>Mycosphaerellales</taxon>
        <taxon>Teratosphaeriaceae</taxon>
        <taxon>Hortaea</taxon>
    </lineage>
</organism>
<evidence type="ECO:0000256" key="1">
    <source>
        <dbReference type="SAM" id="MobiDB-lite"/>
    </source>
</evidence>
<accession>A0A3M7G5S3</accession>
<dbReference type="Proteomes" id="UP000281468">
    <property type="component" value="Unassembled WGS sequence"/>
</dbReference>
<evidence type="ECO:0000313" key="3">
    <source>
        <dbReference type="Proteomes" id="UP000281468"/>
    </source>
</evidence>
<proteinExistence type="predicted"/>
<sequence length="337" mass="37615">MPRKSVSEERSEGLLFVNYTQGLHGSEEIRKLVRSRATKHSHQDGLRKPKSSKQKQITPTSQNAPESQSSSVAHTSISDDSTSKDSVLFNETELRALSALAERSKPRLLLLNGGCSDPFNVFPVSAEPWHPWVFEWYRTVHLPPGIAIVQKSRKEGEEYIAWHLRESIAEPAAFYMQLLNASTALVATDHLPAQLILTLRSHVVSSLNSAISDPRRQRSIGTLLTVGSIALHERLFGDAAVAVYVHGDAFRRMLAMRGGIGSLNMPRIGVKLLQFTDKVLSESNLDKTAAELLSTWAPEERRKRYYVPAHDGVNEVRMSFYHSASEEKTPPESLRNP</sequence>
<dbReference type="AlphaFoldDB" id="A0A3M7G5S3"/>
<feature type="region of interest" description="Disordered" evidence="1">
    <location>
        <begin position="30"/>
        <end position="84"/>
    </location>
</feature>
<dbReference type="EMBL" id="QWIQ01000289">
    <property type="protein sequence ID" value="RMY96458.1"/>
    <property type="molecule type" value="Genomic_DNA"/>
</dbReference>
<name>A0A3M7G5S3_HORWE</name>
<dbReference type="PANTHER" id="PTHR37540:SF10">
    <property type="entry name" value="SIGMA-70 REGION 2 FAMILY PROTEIN"/>
    <property type="match status" value="1"/>
</dbReference>
<feature type="compositionally biased region" description="Low complexity" evidence="1">
    <location>
        <begin position="75"/>
        <end position="84"/>
    </location>
</feature>
<comment type="caution">
    <text evidence="2">The sequence shown here is derived from an EMBL/GenBank/DDBJ whole genome shotgun (WGS) entry which is preliminary data.</text>
</comment>
<reference evidence="2 3" key="1">
    <citation type="journal article" date="2018" name="BMC Genomics">
        <title>Genomic evidence for intraspecific hybridization in a clonal and extremely halotolerant yeast.</title>
        <authorList>
            <person name="Gostincar C."/>
            <person name="Stajich J.E."/>
            <person name="Zupancic J."/>
            <person name="Zalar P."/>
            <person name="Gunde-Cimerman N."/>
        </authorList>
    </citation>
    <scope>NUCLEOTIDE SEQUENCE [LARGE SCALE GENOMIC DNA]</scope>
    <source>
        <strain evidence="2 3">EXF-171</strain>
    </source>
</reference>
<dbReference type="VEuPathDB" id="FungiDB:BTJ68_10994"/>
<evidence type="ECO:0000313" key="2">
    <source>
        <dbReference type="EMBL" id="RMY96458.1"/>
    </source>
</evidence>
<protein>
    <submittedName>
        <fullName evidence="2">Uncharacterized protein</fullName>
    </submittedName>
</protein>
<gene>
    <name evidence="2" type="ORF">D0862_08521</name>
</gene>